<dbReference type="Pfam" id="PF00170">
    <property type="entry name" value="bZIP_1"/>
    <property type="match status" value="1"/>
</dbReference>
<keyword evidence="10" id="KW-0539">Nucleus</keyword>
<dbReference type="GO" id="GO:0005634">
    <property type="term" value="C:nucleus"/>
    <property type="evidence" value="ECO:0007669"/>
    <property type="project" value="UniProtKB-SubCell"/>
</dbReference>
<evidence type="ECO:0000256" key="11">
    <source>
        <dbReference type="PROSITE-ProRule" id="PRU00449"/>
    </source>
</evidence>
<evidence type="ECO:0000313" key="16">
    <source>
        <dbReference type="EMBL" id="CAB3372121.1"/>
    </source>
</evidence>
<dbReference type="GO" id="GO:0035497">
    <property type="term" value="F:cAMP response element binding"/>
    <property type="evidence" value="ECO:0007669"/>
    <property type="project" value="TreeGrafter"/>
</dbReference>
<dbReference type="SMART" id="SM00338">
    <property type="entry name" value="BRLZ"/>
    <property type="match status" value="1"/>
</dbReference>
<keyword evidence="7" id="KW-0238">DNA-binding</keyword>
<feature type="region of interest" description="Disordered" evidence="13">
    <location>
        <begin position="494"/>
        <end position="564"/>
    </location>
</feature>
<organism evidence="16 17">
    <name type="scientific">Cloeon dipterum</name>
    <dbReference type="NCBI Taxonomy" id="197152"/>
    <lineage>
        <taxon>Eukaryota</taxon>
        <taxon>Metazoa</taxon>
        <taxon>Ecdysozoa</taxon>
        <taxon>Arthropoda</taxon>
        <taxon>Hexapoda</taxon>
        <taxon>Insecta</taxon>
        <taxon>Pterygota</taxon>
        <taxon>Palaeoptera</taxon>
        <taxon>Ephemeroptera</taxon>
        <taxon>Pisciforma</taxon>
        <taxon>Baetidae</taxon>
        <taxon>Cloeon</taxon>
    </lineage>
</organism>
<dbReference type="InterPro" id="IPR035896">
    <property type="entry name" value="AN1-like_Znf"/>
</dbReference>
<dbReference type="InterPro" id="IPR004827">
    <property type="entry name" value="bZIP"/>
</dbReference>
<evidence type="ECO:0000256" key="7">
    <source>
        <dbReference type="ARBA" id="ARBA00023125"/>
    </source>
</evidence>
<feature type="region of interest" description="Disordered" evidence="13">
    <location>
        <begin position="406"/>
        <end position="440"/>
    </location>
</feature>
<dbReference type="Proteomes" id="UP000494165">
    <property type="component" value="Unassembled WGS sequence"/>
</dbReference>
<dbReference type="OrthoDB" id="431929at2759"/>
<keyword evidence="4 11" id="KW-0863">Zinc-finger</keyword>
<proteinExistence type="predicted"/>
<dbReference type="GO" id="GO:0008270">
    <property type="term" value="F:zinc ion binding"/>
    <property type="evidence" value="ECO:0007669"/>
    <property type="project" value="UniProtKB-KW"/>
</dbReference>
<dbReference type="CDD" id="cd14689">
    <property type="entry name" value="bZIP_CREB3"/>
    <property type="match status" value="1"/>
</dbReference>
<feature type="compositionally biased region" description="Low complexity" evidence="13">
    <location>
        <begin position="684"/>
        <end position="699"/>
    </location>
</feature>
<dbReference type="InterPro" id="IPR000058">
    <property type="entry name" value="Znf_AN1"/>
</dbReference>
<feature type="region of interest" description="Disordered" evidence="13">
    <location>
        <begin position="684"/>
        <end position="706"/>
    </location>
</feature>
<dbReference type="SUPFAM" id="SSF57959">
    <property type="entry name" value="Leucine zipper domain"/>
    <property type="match status" value="1"/>
</dbReference>
<keyword evidence="3" id="KW-0677">Repeat</keyword>
<evidence type="ECO:0000256" key="9">
    <source>
        <dbReference type="ARBA" id="ARBA00023163"/>
    </source>
</evidence>
<dbReference type="SUPFAM" id="SSF118310">
    <property type="entry name" value="AN1-like Zinc finger"/>
    <property type="match status" value="2"/>
</dbReference>
<accession>A0A8S1CWE9</accession>
<sequence>MQLDFLPVKCDACCQVFCHEHMKYADHSCPSAYKKDVQVPVCPLCNRPVPVGKNQKPDFVVGAHIDNDCQSQPAQAKRKIFANKCSMKGCKQKEMIPVTCPDCQLNFCLRHRHNQDHQCDGKEAGRRRMTAEAATCRQASSSGSMQNAFSSATVATTRFFPKVKRARPPVVSFQGSMSEDEALARAIAESMNSSSVPSQAVRTNSLTQQEEEDQQLALALQQNQGKNSAYKCAPFEIHHFSLAAARQPISAKFVVLCVRGSLNPAPPTLRVFHKEHWSASHRRIIAHPTAHPSDELDMDNLGECDDYLGCFWEADSQMESVMCDFNTDGTDWPSTGAEFDMKIPGVVLHDRLMTDAALGAVPIKTEHSYSLASDGDSRSESPSMETMDDDDELLFSSATKSQKITFLDVKQEPLSRPASPGSSSDDDARSTISVGDNENPIITDFSKQECRVPTQSQSLLKQPQTIYLTTRSNVFGQQQGRVVIPKLNIKVEPGTAGFPLPPTPPSSTTSDNEGNVSPMHGSPPSPLTAGSRSIQARQSSNRLYLSGSSNSSSAASNSSQAHCRQPIQTSLISTQPKGMSGTLSLTEEEKKTLVAEGYPVPTRLPLTKAEEKSLKKIRRKIKNKISAQESRRKKKEYMDSLEKKVELLVAENADYKKRIDSLESTNISLSSQLQKLQQLINQNNASVGSRSRATASSASHHFTRNSSSRFGHHCKYFIHHLITSLPSCMNHDIWEQIRQILSQQGLAKIVSSPPTLNIPRILR</sequence>
<dbReference type="PANTHER" id="PTHR46004:SF3">
    <property type="entry name" value="CYCLIC AMP RESPONSE ELEMENT-BINDING PROTEIN A"/>
    <property type="match status" value="1"/>
</dbReference>
<dbReference type="PROSITE" id="PS00036">
    <property type="entry name" value="BZIP_BASIC"/>
    <property type="match status" value="1"/>
</dbReference>
<dbReference type="AlphaFoldDB" id="A0A8S1CWE9"/>
<dbReference type="EMBL" id="CADEPI010000069">
    <property type="protein sequence ID" value="CAB3372121.1"/>
    <property type="molecule type" value="Genomic_DNA"/>
</dbReference>
<feature type="compositionally biased region" description="Low complexity" evidence="13">
    <location>
        <begin position="539"/>
        <end position="559"/>
    </location>
</feature>
<dbReference type="PROSITE" id="PS51039">
    <property type="entry name" value="ZF_AN1"/>
    <property type="match status" value="2"/>
</dbReference>
<evidence type="ECO:0000256" key="5">
    <source>
        <dbReference type="ARBA" id="ARBA00022833"/>
    </source>
</evidence>
<comment type="subcellular location">
    <subcellularLocation>
        <location evidence="1">Nucleus</location>
    </subcellularLocation>
</comment>
<protein>
    <recommendedName>
        <fullName evidence="18">BZIP domain-containing protein</fullName>
    </recommendedName>
</protein>
<evidence type="ECO:0008006" key="18">
    <source>
        <dbReference type="Google" id="ProtNLM"/>
    </source>
</evidence>
<feature type="region of interest" description="Disordered" evidence="13">
    <location>
        <begin position="369"/>
        <end position="389"/>
    </location>
</feature>
<evidence type="ECO:0000256" key="3">
    <source>
        <dbReference type="ARBA" id="ARBA00022737"/>
    </source>
</evidence>
<feature type="domain" description="BZIP" evidence="14">
    <location>
        <begin position="613"/>
        <end position="676"/>
    </location>
</feature>
<feature type="domain" description="AN1-type" evidence="15">
    <location>
        <begin position="79"/>
        <end position="127"/>
    </location>
</feature>
<dbReference type="Pfam" id="PF01428">
    <property type="entry name" value="zf-AN1"/>
    <property type="match status" value="2"/>
</dbReference>
<dbReference type="PROSITE" id="PS50217">
    <property type="entry name" value="BZIP"/>
    <property type="match status" value="1"/>
</dbReference>
<keyword evidence="17" id="KW-1185">Reference proteome</keyword>
<evidence type="ECO:0000256" key="13">
    <source>
        <dbReference type="SAM" id="MobiDB-lite"/>
    </source>
</evidence>
<dbReference type="GO" id="GO:0000981">
    <property type="term" value="F:DNA-binding transcription factor activity, RNA polymerase II-specific"/>
    <property type="evidence" value="ECO:0007669"/>
    <property type="project" value="TreeGrafter"/>
</dbReference>
<feature type="domain" description="AN1-type" evidence="15">
    <location>
        <begin position="1"/>
        <end position="37"/>
    </location>
</feature>
<dbReference type="Pfam" id="PF25403">
    <property type="entry name" value="zf-C2H2_ZFAND2"/>
    <property type="match status" value="1"/>
</dbReference>
<evidence type="ECO:0000256" key="10">
    <source>
        <dbReference type="ARBA" id="ARBA00023242"/>
    </source>
</evidence>
<keyword evidence="2" id="KW-0479">Metal-binding</keyword>
<dbReference type="PANTHER" id="PTHR46004">
    <property type="entry name" value="CYCLIC AMP RESPONSE ELEMENT-BINDING PROTEIN A"/>
    <property type="match status" value="1"/>
</dbReference>
<keyword evidence="5" id="KW-0862">Zinc</keyword>
<keyword evidence="9" id="KW-0804">Transcription</keyword>
<keyword evidence="8" id="KW-0010">Activator</keyword>
<dbReference type="SMART" id="SM00154">
    <property type="entry name" value="ZnF_AN1"/>
    <property type="match status" value="2"/>
</dbReference>
<evidence type="ECO:0000256" key="1">
    <source>
        <dbReference type="ARBA" id="ARBA00004123"/>
    </source>
</evidence>
<dbReference type="Gene3D" id="1.20.5.170">
    <property type="match status" value="1"/>
</dbReference>
<dbReference type="InterPro" id="IPR046347">
    <property type="entry name" value="bZIP_sf"/>
</dbReference>
<dbReference type="Gene3D" id="4.10.1110.10">
    <property type="entry name" value="AN1-like Zinc finger"/>
    <property type="match status" value="2"/>
</dbReference>
<name>A0A8S1CWE9_9INSE</name>
<evidence type="ECO:0000256" key="4">
    <source>
        <dbReference type="ARBA" id="ARBA00022771"/>
    </source>
</evidence>
<feature type="compositionally biased region" description="Polar residues" evidence="13">
    <location>
        <begin position="528"/>
        <end position="538"/>
    </location>
</feature>
<evidence type="ECO:0000256" key="12">
    <source>
        <dbReference type="SAM" id="Coils"/>
    </source>
</evidence>
<reference evidence="16 17" key="1">
    <citation type="submission" date="2020-04" db="EMBL/GenBank/DDBJ databases">
        <authorList>
            <person name="Alioto T."/>
            <person name="Alioto T."/>
            <person name="Gomez Garrido J."/>
        </authorList>
    </citation>
    <scope>NUCLEOTIDE SEQUENCE [LARGE SCALE GENOMIC DNA]</scope>
</reference>
<evidence type="ECO:0000313" key="17">
    <source>
        <dbReference type="Proteomes" id="UP000494165"/>
    </source>
</evidence>
<keyword evidence="6" id="KW-0805">Transcription regulation</keyword>
<dbReference type="InterPro" id="IPR057357">
    <property type="entry name" value="Znf-C2H2_ZFAND2A/B"/>
</dbReference>
<comment type="caution">
    <text evidence="16">The sequence shown here is derived from an EMBL/GenBank/DDBJ whole genome shotgun (WGS) entry which is preliminary data.</text>
</comment>
<gene>
    <name evidence="16" type="ORF">CLODIP_2_CD15404</name>
</gene>
<feature type="coiled-coil region" evidence="12">
    <location>
        <begin position="638"/>
        <end position="679"/>
    </location>
</feature>
<evidence type="ECO:0000259" key="15">
    <source>
        <dbReference type="PROSITE" id="PS51039"/>
    </source>
</evidence>
<dbReference type="FunFam" id="1.20.5.170:FF:000054">
    <property type="entry name" value="Cyclic AMP-responsive element-binding protein 3-like 2"/>
    <property type="match status" value="1"/>
</dbReference>
<keyword evidence="12" id="KW-0175">Coiled coil</keyword>
<evidence type="ECO:0000259" key="14">
    <source>
        <dbReference type="PROSITE" id="PS50217"/>
    </source>
</evidence>
<evidence type="ECO:0000256" key="8">
    <source>
        <dbReference type="ARBA" id="ARBA00023159"/>
    </source>
</evidence>
<evidence type="ECO:0000256" key="2">
    <source>
        <dbReference type="ARBA" id="ARBA00022723"/>
    </source>
</evidence>
<evidence type="ECO:0000256" key="6">
    <source>
        <dbReference type="ARBA" id="ARBA00023015"/>
    </source>
</evidence>